<keyword evidence="3" id="KW-1185">Reference proteome</keyword>
<organism evidence="2 3">
    <name type="scientific">Culex pipiens pipiens</name>
    <name type="common">Northern house mosquito</name>
    <dbReference type="NCBI Taxonomy" id="38569"/>
    <lineage>
        <taxon>Eukaryota</taxon>
        <taxon>Metazoa</taxon>
        <taxon>Ecdysozoa</taxon>
        <taxon>Arthropoda</taxon>
        <taxon>Hexapoda</taxon>
        <taxon>Insecta</taxon>
        <taxon>Pterygota</taxon>
        <taxon>Neoptera</taxon>
        <taxon>Endopterygota</taxon>
        <taxon>Diptera</taxon>
        <taxon>Nematocera</taxon>
        <taxon>Culicoidea</taxon>
        <taxon>Culicidae</taxon>
        <taxon>Culicinae</taxon>
        <taxon>Culicini</taxon>
        <taxon>Culex</taxon>
        <taxon>Culex</taxon>
    </lineage>
</organism>
<evidence type="ECO:0000313" key="3">
    <source>
        <dbReference type="Proteomes" id="UP001562425"/>
    </source>
</evidence>
<evidence type="ECO:0000256" key="1">
    <source>
        <dbReference type="SAM" id="MobiDB-lite"/>
    </source>
</evidence>
<reference evidence="2 3" key="1">
    <citation type="submission" date="2024-05" db="EMBL/GenBank/DDBJ databases">
        <title>Culex pipiens pipiens assembly and annotation.</title>
        <authorList>
            <person name="Alout H."/>
            <person name="Durand T."/>
        </authorList>
    </citation>
    <scope>NUCLEOTIDE SEQUENCE [LARGE SCALE GENOMIC DNA]</scope>
    <source>
        <strain evidence="2">HA-2024</strain>
        <tissue evidence="2">Whole body</tissue>
    </source>
</reference>
<sequence>MDRVGSACPCRCLPAAVKSSGSLAAKKKSSLLIGSGAGSSSKETNKEQRDSSPVDYLDEAKLRELMAAFLKKPSSSIDRMLEKAPEDLKNLKKEDLRTLEGDLDKDEDSAAEKPPPV</sequence>
<evidence type="ECO:0000313" key="2">
    <source>
        <dbReference type="EMBL" id="KAL1399927.1"/>
    </source>
</evidence>
<name>A0ABD1DJL0_CULPP</name>
<feature type="region of interest" description="Disordered" evidence="1">
    <location>
        <begin position="92"/>
        <end position="117"/>
    </location>
</feature>
<feature type="compositionally biased region" description="Low complexity" evidence="1">
    <location>
        <begin position="19"/>
        <end position="42"/>
    </location>
</feature>
<proteinExistence type="predicted"/>
<dbReference type="Proteomes" id="UP001562425">
    <property type="component" value="Unassembled WGS sequence"/>
</dbReference>
<feature type="region of interest" description="Disordered" evidence="1">
    <location>
        <begin position="19"/>
        <end position="56"/>
    </location>
</feature>
<feature type="compositionally biased region" description="Basic and acidic residues" evidence="1">
    <location>
        <begin position="43"/>
        <end position="56"/>
    </location>
</feature>
<comment type="caution">
    <text evidence="2">The sequence shown here is derived from an EMBL/GenBank/DDBJ whole genome shotgun (WGS) entry which is preliminary data.</text>
</comment>
<feature type="compositionally biased region" description="Basic and acidic residues" evidence="1">
    <location>
        <begin position="92"/>
        <end position="102"/>
    </location>
</feature>
<gene>
    <name evidence="2" type="ORF">pipiens_007840</name>
</gene>
<accession>A0ABD1DJL0</accession>
<dbReference type="AlphaFoldDB" id="A0ABD1DJL0"/>
<dbReference type="EMBL" id="JBEHCU010005407">
    <property type="protein sequence ID" value="KAL1399927.1"/>
    <property type="molecule type" value="Genomic_DNA"/>
</dbReference>
<protein>
    <submittedName>
        <fullName evidence="2">Uncharacterized protein</fullName>
    </submittedName>
</protein>